<dbReference type="AlphaFoldDB" id="A0A8J6AFF4"/>
<dbReference type="Pfam" id="PF15193">
    <property type="entry name" value="FAM24"/>
    <property type="match status" value="1"/>
</dbReference>
<keyword evidence="5" id="KW-0812">Transmembrane</keyword>
<dbReference type="InterPro" id="IPR028122">
    <property type="entry name" value="FAM24"/>
</dbReference>
<protein>
    <submittedName>
        <fullName evidence="6">Protein FAM24A</fullName>
    </submittedName>
</protein>
<proteinExistence type="inferred from homology"/>
<accession>A0A8J6AFF4</accession>
<keyword evidence="5" id="KW-0472">Membrane</keyword>
<keyword evidence="5" id="KW-1133">Transmembrane helix</keyword>
<organism evidence="6 7">
    <name type="scientific">Galemys pyrenaicus</name>
    <name type="common">Iberian desman</name>
    <name type="synonym">Pyrenean desman</name>
    <dbReference type="NCBI Taxonomy" id="202257"/>
    <lineage>
        <taxon>Eukaryota</taxon>
        <taxon>Metazoa</taxon>
        <taxon>Chordata</taxon>
        <taxon>Craniata</taxon>
        <taxon>Vertebrata</taxon>
        <taxon>Euteleostomi</taxon>
        <taxon>Mammalia</taxon>
        <taxon>Eutheria</taxon>
        <taxon>Laurasiatheria</taxon>
        <taxon>Eulipotyphla</taxon>
        <taxon>Talpidae</taxon>
        <taxon>Galemys</taxon>
    </lineage>
</organism>
<dbReference type="OrthoDB" id="9784605at2759"/>
<dbReference type="PANTHER" id="PTHR35860">
    <property type="entry name" value="PROTEIN FAM24B"/>
    <property type="match status" value="1"/>
</dbReference>
<dbReference type="GO" id="GO:0005576">
    <property type="term" value="C:extracellular region"/>
    <property type="evidence" value="ECO:0007669"/>
    <property type="project" value="UniProtKB-SubCell"/>
</dbReference>
<evidence type="ECO:0000256" key="3">
    <source>
        <dbReference type="ARBA" id="ARBA00022525"/>
    </source>
</evidence>
<dbReference type="Proteomes" id="UP000700334">
    <property type="component" value="Unassembled WGS sequence"/>
</dbReference>
<gene>
    <name evidence="6" type="ORF">J0S82_009615</name>
</gene>
<feature type="transmembrane region" description="Helical" evidence="5">
    <location>
        <begin position="6"/>
        <end position="30"/>
    </location>
</feature>
<keyword evidence="4" id="KW-0732">Signal</keyword>
<sequence>MMTFNVIVIIGSTLLVLLFLLLCAVICLYCKVANALKPSKLSGCLALTNTPAFVAEDKVAGATSITACYPTLQACDQCNLYADVDPLLPCLCDVNEGPCEVNEGPCDVTEGL</sequence>
<keyword evidence="7" id="KW-1185">Reference proteome</keyword>
<evidence type="ECO:0000256" key="5">
    <source>
        <dbReference type="SAM" id="Phobius"/>
    </source>
</evidence>
<dbReference type="EMBL" id="JAGFMF010011658">
    <property type="protein sequence ID" value="KAG8517380.1"/>
    <property type="molecule type" value="Genomic_DNA"/>
</dbReference>
<name>A0A8J6AFF4_GALPY</name>
<dbReference type="PANTHER" id="PTHR35860:SF1">
    <property type="entry name" value="PROTEIN FAM24A"/>
    <property type="match status" value="1"/>
</dbReference>
<evidence type="ECO:0000256" key="2">
    <source>
        <dbReference type="ARBA" id="ARBA00007386"/>
    </source>
</evidence>
<evidence type="ECO:0000313" key="7">
    <source>
        <dbReference type="Proteomes" id="UP000700334"/>
    </source>
</evidence>
<evidence type="ECO:0000256" key="1">
    <source>
        <dbReference type="ARBA" id="ARBA00004613"/>
    </source>
</evidence>
<comment type="caution">
    <text evidence="6">The sequence shown here is derived from an EMBL/GenBank/DDBJ whole genome shotgun (WGS) entry which is preliminary data.</text>
</comment>
<comment type="similarity">
    <text evidence="2">Belongs to the FAM24 family.</text>
</comment>
<evidence type="ECO:0000256" key="4">
    <source>
        <dbReference type="ARBA" id="ARBA00022729"/>
    </source>
</evidence>
<evidence type="ECO:0000313" key="6">
    <source>
        <dbReference type="EMBL" id="KAG8517380.1"/>
    </source>
</evidence>
<reference evidence="6" key="1">
    <citation type="journal article" date="2021" name="Evol. Appl.">
        <title>The genome of the Pyrenean desman and the effects of bottlenecks and inbreeding on the genomic landscape of an endangered species.</title>
        <authorList>
            <person name="Escoda L."/>
            <person name="Castresana J."/>
        </authorList>
    </citation>
    <scope>NUCLEOTIDE SEQUENCE</scope>
    <source>
        <strain evidence="6">IBE-C5619</strain>
    </source>
</reference>
<comment type="subcellular location">
    <subcellularLocation>
        <location evidence="1">Secreted</location>
    </subcellularLocation>
</comment>
<keyword evidence="3" id="KW-0964">Secreted</keyword>